<protein>
    <submittedName>
        <fullName evidence="1">Uncharacterized protein</fullName>
    </submittedName>
</protein>
<dbReference type="RefSeq" id="WP_231419941.1">
    <property type="nucleotide sequence ID" value="NZ_CP126447.1"/>
</dbReference>
<evidence type="ECO:0000313" key="1">
    <source>
        <dbReference type="EMBL" id="WIG00322.1"/>
    </source>
</evidence>
<name>A0ABY8V5N5_9BACI</name>
<reference evidence="1 2" key="1">
    <citation type="submission" date="2023-05" db="EMBL/GenBank/DDBJ databases">
        <title>Comparative genomics reveals the evidence of polycyclic aromatic hydrocarbons degradation in moderately halophilic genus Pontibacillus.</title>
        <authorList>
            <person name="Yang H."/>
            <person name="Qian Z."/>
        </authorList>
    </citation>
    <scope>NUCLEOTIDE SEQUENCE [LARGE SCALE GENOMIC DNA]</scope>
    <source>
        <strain evidence="2">HN14</strain>
        <plasmid evidence="1 2">unnamed</plasmid>
    </source>
</reference>
<gene>
    <name evidence="1" type="ORF">QNI29_20965</name>
</gene>
<dbReference type="EMBL" id="CP126447">
    <property type="protein sequence ID" value="WIG00322.1"/>
    <property type="molecule type" value="Genomic_DNA"/>
</dbReference>
<proteinExistence type="predicted"/>
<accession>A0ABY8V5N5</accession>
<evidence type="ECO:0000313" key="2">
    <source>
        <dbReference type="Proteomes" id="UP001236652"/>
    </source>
</evidence>
<geneLocation type="plasmid" evidence="1 2">
    <name>unnamed</name>
</geneLocation>
<keyword evidence="2" id="KW-1185">Reference proteome</keyword>
<keyword evidence="1" id="KW-0614">Plasmid</keyword>
<sequence length="80" mass="9129">MKILSVNEMREARLKGKTLETDKILGSVTHLVVREFAEELANELGVHIKIYLAKGPGIRDYKSLVLEDLEGNRYLDIKFV</sequence>
<dbReference type="Proteomes" id="UP001236652">
    <property type="component" value="Plasmid unnamed"/>
</dbReference>
<organism evidence="1 2">
    <name type="scientific">Pontibacillus chungwhensis</name>
    <dbReference type="NCBI Taxonomy" id="265426"/>
    <lineage>
        <taxon>Bacteria</taxon>
        <taxon>Bacillati</taxon>
        <taxon>Bacillota</taxon>
        <taxon>Bacilli</taxon>
        <taxon>Bacillales</taxon>
        <taxon>Bacillaceae</taxon>
        <taxon>Pontibacillus</taxon>
    </lineage>
</organism>